<name>D8RY83_SELML</name>
<sequence>MGQQDLRRNRAQQQRNQTTLLHGRSRSGGGRGGGGSGSGNGGRFSVCSSWFDVRVLYARVAFCAVEEAPELLTIWFPPRGIDIALEVNGGRVAPSEEACIALRRDRLDLESEEVTFVSTDNLRTSGSLAFEIYHRHDFLVSGCLKQSVISSHDSSSFCEGGMPGIRKLGWRMECSCEAGSSKCSFVRVQQHHLRSPPPPPSPSPSSSSSSSSSLTTLMEVCVVGRYIGSPVILTQTVQLNARRSRLRCTVLDVIPEDEECCGAATPTPKNRCFGSGGGEAAEVSVSAVKSRDGDDGVDRDDDDDEEFRKLYESDYEENGDVSWFNAGVRVGVGIGLGMCLGVGLGVGLMVRTYNATARSFRRGLL</sequence>
<evidence type="ECO:0000256" key="2">
    <source>
        <dbReference type="SAM" id="Phobius"/>
    </source>
</evidence>
<dbReference type="Proteomes" id="UP000001514">
    <property type="component" value="Unassembled WGS sequence"/>
</dbReference>
<organism evidence="4">
    <name type="scientific">Selaginella moellendorffii</name>
    <name type="common">Spikemoss</name>
    <dbReference type="NCBI Taxonomy" id="88036"/>
    <lineage>
        <taxon>Eukaryota</taxon>
        <taxon>Viridiplantae</taxon>
        <taxon>Streptophyta</taxon>
        <taxon>Embryophyta</taxon>
        <taxon>Tracheophyta</taxon>
        <taxon>Lycopodiopsida</taxon>
        <taxon>Selaginellales</taxon>
        <taxon>Selaginellaceae</taxon>
        <taxon>Selaginella</taxon>
    </lineage>
</organism>
<dbReference type="InParanoid" id="D8RY83"/>
<feature type="transmembrane region" description="Helical" evidence="2">
    <location>
        <begin position="330"/>
        <end position="353"/>
    </location>
</feature>
<dbReference type="KEGG" id="smo:SELMODRAFT_104062"/>
<dbReference type="OMA" id="CHDIESF"/>
<feature type="region of interest" description="Disordered" evidence="1">
    <location>
        <begin position="189"/>
        <end position="212"/>
    </location>
</feature>
<feature type="region of interest" description="Disordered" evidence="1">
    <location>
        <begin position="1"/>
        <end position="39"/>
    </location>
</feature>
<keyword evidence="4" id="KW-1185">Reference proteome</keyword>
<evidence type="ECO:0000313" key="4">
    <source>
        <dbReference type="Proteomes" id="UP000001514"/>
    </source>
</evidence>
<protein>
    <submittedName>
        <fullName evidence="3">Uncharacterized protein</fullName>
    </submittedName>
</protein>
<dbReference type="eggNOG" id="ENOG502QQ72">
    <property type="taxonomic scope" value="Eukaryota"/>
</dbReference>
<dbReference type="HOGENOM" id="CLU_080009_0_0_1"/>
<dbReference type="EMBL" id="GL377594">
    <property type="protein sequence ID" value="EFJ22860.1"/>
    <property type="molecule type" value="Genomic_DNA"/>
</dbReference>
<keyword evidence="2" id="KW-1133">Transmembrane helix</keyword>
<dbReference type="Gramene" id="EFJ22860">
    <property type="protein sequence ID" value="EFJ22860"/>
    <property type="gene ID" value="SELMODRAFT_104062"/>
</dbReference>
<accession>D8RY83</accession>
<gene>
    <name evidence="3" type="ORF">SELMODRAFT_104062</name>
</gene>
<evidence type="ECO:0000256" key="1">
    <source>
        <dbReference type="SAM" id="MobiDB-lite"/>
    </source>
</evidence>
<dbReference type="GO" id="GO:0004617">
    <property type="term" value="F:phosphoglycerate dehydrogenase activity"/>
    <property type="evidence" value="ECO:0000318"/>
    <property type="project" value="GO_Central"/>
</dbReference>
<dbReference type="STRING" id="88036.D8RY83"/>
<dbReference type="PANTHER" id="PTHR37244:SF1">
    <property type="entry name" value="NADP-SPECIFIC GLUTAMATE DEHYDROGENASE"/>
    <property type="match status" value="1"/>
</dbReference>
<evidence type="ECO:0000313" key="3">
    <source>
        <dbReference type="EMBL" id="EFJ22860.1"/>
    </source>
</evidence>
<dbReference type="PANTHER" id="PTHR37244">
    <property type="entry name" value="NADP-SPECIFIC GLUTAMATE DEHYDROGENASE"/>
    <property type="match status" value="1"/>
</dbReference>
<keyword evidence="2" id="KW-0472">Membrane</keyword>
<reference evidence="3 4" key="1">
    <citation type="journal article" date="2011" name="Science">
        <title>The Selaginella genome identifies genetic changes associated with the evolution of vascular plants.</title>
        <authorList>
            <person name="Banks J.A."/>
            <person name="Nishiyama T."/>
            <person name="Hasebe M."/>
            <person name="Bowman J.L."/>
            <person name="Gribskov M."/>
            <person name="dePamphilis C."/>
            <person name="Albert V.A."/>
            <person name="Aono N."/>
            <person name="Aoyama T."/>
            <person name="Ambrose B.A."/>
            <person name="Ashton N.W."/>
            <person name="Axtell M.J."/>
            <person name="Barker E."/>
            <person name="Barker M.S."/>
            <person name="Bennetzen J.L."/>
            <person name="Bonawitz N.D."/>
            <person name="Chapple C."/>
            <person name="Cheng C."/>
            <person name="Correa L.G."/>
            <person name="Dacre M."/>
            <person name="DeBarry J."/>
            <person name="Dreyer I."/>
            <person name="Elias M."/>
            <person name="Engstrom E.M."/>
            <person name="Estelle M."/>
            <person name="Feng L."/>
            <person name="Finet C."/>
            <person name="Floyd S.K."/>
            <person name="Frommer W.B."/>
            <person name="Fujita T."/>
            <person name="Gramzow L."/>
            <person name="Gutensohn M."/>
            <person name="Harholt J."/>
            <person name="Hattori M."/>
            <person name="Heyl A."/>
            <person name="Hirai T."/>
            <person name="Hiwatashi Y."/>
            <person name="Ishikawa M."/>
            <person name="Iwata M."/>
            <person name="Karol K.G."/>
            <person name="Koehler B."/>
            <person name="Kolukisaoglu U."/>
            <person name="Kubo M."/>
            <person name="Kurata T."/>
            <person name="Lalonde S."/>
            <person name="Li K."/>
            <person name="Li Y."/>
            <person name="Litt A."/>
            <person name="Lyons E."/>
            <person name="Manning G."/>
            <person name="Maruyama T."/>
            <person name="Michael T.P."/>
            <person name="Mikami K."/>
            <person name="Miyazaki S."/>
            <person name="Morinaga S."/>
            <person name="Murata T."/>
            <person name="Mueller-Roeber B."/>
            <person name="Nelson D.R."/>
            <person name="Obara M."/>
            <person name="Oguri Y."/>
            <person name="Olmstead R.G."/>
            <person name="Onodera N."/>
            <person name="Petersen B.L."/>
            <person name="Pils B."/>
            <person name="Prigge M."/>
            <person name="Rensing S.A."/>
            <person name="Riano-Pachon D.M."/>
            <person name="Roberts A.W."/>
            <person name="Sato Y."/>
            <person name="Scheller H.V."/>
            <person name="Schulz B."/>
            <person name="Schulz C."/>
            <person name="Shakirov E.V."/>
            <person name="Shibagaki N."/>
            <person name="Shinohara N."/>
            <person name="Shippen D.E."/>
            <person name="Soerensen I."/>
            <person name="Sotooka R."/>
            <person name="Sugimoto N."/>
            <person name="Sugita M."/>
            <person name="Sumikawa N."/>
            <person name="Tanurdzic M."/>
            <person name="Theissen G."/>
            <person name="Ulvskov P."/>
            <person name="Wakazuki S."/>
            <person name="Weng J.K."/>
            <person name="Willats W.W."/>
            <person name="Wipf D."/>
            <person name="Wolf P.G."/>
            <person name="Yang L."/>
            <person name="Zimmer A.D."/>
            <person name="Zhu Q."/>
            <person name="Mitros T."/>
            <person name="Hellsten U."/>
            <person name="Loque D."/>
            <person name="Otillar R."/>
            <person name="Salamov A."/>
            <person name="Schmutz J."/>
            <person name="Shapiro H."/>
            <person name="Lindquist E."/>
            <person name="Lucas S."/>
            <person name="Rokhsar D."/>
            <person name="Grigoriev I.V."/>
        </authorList>
    </citation>
    <scope>NUCLEOTIDE SEQUENCE [LARGE SCALE GENOMIC DNA]</scope>
</reference>
<feature type="compositionally biased region" description="Gly residues" evidence="1">
    <location>
        <begin position="26"/>
        <end position="39"/>
    </location>
</feature>
<proteinExistence type="predicted"/>
<keyword evidence="2" id="KW-0812">Transmembrane</keyword>
<dbReference type="AlphaFoldDB" id="D8RY83"/>